<comment type="caution">
    <text evidence="1">The sequence shown here is derived from an EMBL/GenBank/DDBJ whole genome shotgun (WGS) entry which is preliminary data.</text>
</comment>
<name>A0AAD2JWU2_9AGAR</name>
<dbReference type="AlphaFoldDB" id="A0AAD2JWU2"/>
<keyword evidence="2" id="KW-1185">Reference proteome</keyword>
<feature type="non-terminal residue" evidence="1">
    <location>
        <position position="1"/>
    </location>
</feature>
<evidence type="ECO:0000313" key="1">
    <source>
        <dbReference type="EMBL" id="CAK5266349.1"/>
    </source>
</evidence>
<reference evidence="1" key="1">
    <citation type="submission" date="2023-11" db="EMBL/GenBank/DDBJ databases">
        <authorList>
            <person name="De Vega J J."/>
            <person name="De Vega J J."/>
        </authorList>
    </citation>
    <scope>NUCLEOTIDE SEQUENCE</scope>
</reference>
<gene>
    <name evidence="1" type="ORF">MYCIT1_LOCUS8046</name>
</gene>
<accession>A0AAD2JWU2</accession>
<dbReference type="Proteomes" id="UP001295794">
    <property type="component" value="Unassembled WGS sequence"/>
</dbReference>
<sequence>RIRRYSTMSDKFSELRSHYKHAVQAEALLFNNGRRALRLEVPDIGKEFTDGLYIGKDPEGTFYYNYADNFDRTGIKYKTYRYVNKIDNKTCAWIKFYTESENQCFAEFLGVDADESVRGCNMDAYEGTGSWKDMNLGSVTCFIRKYDDQSRITISCPAIKATATITDTNNVLRGKSVKVGGNLHFKDIDTVKRGKYASYNNDRIVFYESTAVSTDFTAFFVPYESAQSTLEVSSASTAEFSSISWS</sequence>
<evidence type="ECO:0000313" key="2">
    <source>
        <dbReference type="Proteomes" id="UP001295794"/>
    </source>
</evidence>
<protein>
    <submittedName>
        <fullName evidence="1">Uncharacterized protein</fullName>
    </submittedName>
</protein>
<organism evidence="1 2">
    <name type="scientific">Mycena citricolor</name>
    <dbReference type="NCBI Taxonomy" id="2018698"/>
    <lineage>
        <taxon>Eukaryota</taxon>
        <taxon>Fungi</taxon>
        <taxon>Dikarya</taxon>
        <taxon>Basidiomycota</taxon>
        <taxon>Agaricomycotina</taxon>
        <taxon>Agaricomycetes</taxon>
        <taxon>Agaricomycetidae</taxon>
        <taxon>Agaricales</taxon>
        <taxon>Marasmiineae</taxon>
        <taxon>Mycenaceae</taxon>
        <taxon>Mycena</taxon>
    </lineage>
</organism>
<proteinExistence type="predicted"/>
<dbReference type="EMBL" id="CAVNYO010000109">
    <property type="protein sequence ID" value="CAK5266349.1"/>
    <property type="molecule type" value="Genomic_DNA"/>
</dbReference>